<gene>
    <name evidence="2" type="ORF">AWU65_27245</name>
</gene>
<feature type="domain" description="Polysaccharide pyruvyl transferase" evidence="1">
    <location>
        <begin position="13"/>
        <end position="262"/>
    </location>
</feature>
<dbReference type="Proteomes" id="UP000076796">
    <property type="component" value="Unassembled WGS sequence"/>
</dbReference>
<evidence type="ECO:0000313" key="3">
    <source>
        <dbReference type="Proteomes" id="UP000076796"/>
    </source>
</evidence>
<dbReference type="OrthoDB" id="3199616at2"/>
<comment type="caution">
    <text evidence="2">The sequence shown here is derived from an EMBL/GenBank/DDBJ whole genome shotgun (WGS) entry which is preliminary data.</text>
</comment>
<reference evidence="2" key="1">
    <citation type="journal article" date="2016" name="Genome Announc.">
        <title>Draft genomes of two strains of Paenibacillus glucanolyticus with capability to degrade lignocellulose.</title>
        <authorList>
            <person name="Mathews S.L."/>
            <person name="Pawlak J."/>
            <person name="Grunden A.M."/>
        </authorList>
    </citation>
    <scope>NUCLEOTIDE SEQUENCE [LARGE SCALE GENOMIC DNA]</scope>
    <source>
        <strain evidence="2">SLM1</strain>
    </source>
</reference>
<evidence type="ECO:0000259" key="1">
    <source>
        <dbReference type="Pfam" id="PF04230"/>
    </source>
</evidence>
<dbReference type="RefSeq" id="WP_063480038.1">
    <property type="nucleotide sequence ID" value="NZ_CP147845.1"/>
</dbReference>
<sequence length="336" mass="38400">MHIAASGYYGMGNFGDDLFLHTLRQVFHEHHVYPWNSRLDPRRTDAFIIGGGDLITPYSFNRYYFPPQLNGQPTWVYGVGIVDAYPEHTWPEEQVAAYRDMISKANRAVFRDERSSAIAKRARFHPNVETAPDMVFGYRQPDIPVQRFSRRPTIGVVVFAYESFPMDNMTKLLAHLTAKDYHVVLIPVIHHPGNAYSDYNTCLQLQRNIKECTPAASVETLPFLMDIELTYRFIQSVDYLISFKLHPSLAALRGGKPVLALSTMSKVHSLLSSFGLGQYFTDYRQPLEALIDKTETFLKYGPGHVQQVMPMIRAAENESTASLQDLKNHIEGHTRW</sequence>
<dbReference type="STRING" id="59843.A3958_25975"/>
<accession>A0A163EFK9</accession>
<dbReference type="Pfam" id="PF04230">
    <property type="entry name" value="PS_pyruv_trans"/>
    <property type="match status" value="1"/>
</dbReference>
<dbReference type="EMBL" id="LWMH01000002">
    <property type="protein sequence ID" value="KZS43783.1"/>
    <property type="molecule type" value="Genomic_DNA"/>
</dbReference>
<keyword evidence="3" id="KW-1185">Reference proteome</keyword>
<name>A0A163EFK9_9BACL</name>
<evidence type="ECO:0000313" key="2">
    <source>
        <dbReference type="EMBL" id="KZS43783.1"/>
    </source>
</evidence>
<protein>
    <recommendedName>
        <fullName evidence="1">Polysaccharide pyruvyl transferase domain-containing protein</fullName>
    </recommendedName>
</protein>
<dbReference type="PANTHER" id="PTHR36836:SF1">
    <property type="entry name" value="COLANIC ACID BIOSYNTHESIS PROTEIN WCAK"/>
    <property type="match status" value="1"/>
</dbReference>
<dbReference type="AlphaFoldDB" id="A0A163EFK9"/>
<dbReference type="PANTHER" id="PTHR36836">
    <property type="entry name" value="COLANIC ACID BIOSYNTHESIS PROTEIN WCAK"/>
    <property type="match status" value="1"/>
</dbReference>
<dbReference type="GeneID" id="97554674"/>
<proteinExistence type="predicted"/>
<dbReference type="InterPro" id="IPR007345">
    <property type="entry name" value="Polysacch_pyruvyl_Trfase"/>
</dbReference>
<organism evidence="2 3">
    <name type="scientific">Paenibacillus glucanolyticus</name>
    <dbReference type="NCBI Taxonomy" id="59843"/>
    <lineage>
        <taxon>Bacteria</taxon>
        <taxon>Bacillati</taxon>
        <taxon>Bacillota</taxon>
        <taxon>Bacilli</taxon>
        <taxon>Bacillales</taxon>
        <taxon>Paenibacillaceae</taxon>
        <taxon>Paenibacillus</taxon>
    </lineage>
</organism>